<comment type="caution">
    <text evidence="5">The sequence shown here is derived from an EMBL/GenBank/DDBJ whole genome shotgun (WGS) entry which is preliminary data.</text>
</comment>
<sequence>MWHCEVNKLINQFVTMQKKIKTVLSIIVVALVLWGGYAMATNQKGLGNQTITIGAVLPLSGDLAVYGEGAKNAAIMAIEDAGMKDSVKFIVEDDKGCAPVGGVSAAQKLLNVDKVNAIYGPMCSSEALSVAPLTEPLKIPMVIGAATSKTLSGAGNYIFRTIASDSVRAYAVANYAYAKGFKKAAFIFDSSQDALIQEKNDAKEAFMKAGGETVLEESFGAKDVDFKTQLSKIKNSGADVIFVGAFYKPTALIIKQARQMNINVQFVGTDESVDVKEFFAVGGNYLEGVIAPAMVKPDTEEAKSFKARYKARFGIDATIYTAEGYDAMALLLKAIKTEGLGGDQIKAGLLKVGNNYPGASGIITFNSKGDVEKPAVVKAVKSGVFEEVK</sequence>
<feature type="transmembrane region" description="Helical" evidence="3">
    <location>
        <begin position="20"/>
        <end position="40"/>
    </location>
</feature>
<evidence type="ECO:0000256" key="1">
    <source>
        <dbReference type="ARBA" id="ARBA00010062"/>
    </source>
</evidence>
<dbReference type="PANTHER" id="PTHR30483:SF6">
    <property type="entry name" value="PERIPLASMIC BINDING PROTEIN OF ABC TRANSPORTER FOR NATURAL AMINO ACIDS"/>
    <property type="match status" value="1"/>
</dbReference>
<name>A0A0G1JGQ0_9BACT</name>
<dbReference type="InterPro" id="IPR028081">
    <property type="entry name" value="Leu-bd"/>
</dbReference>
<dbReference type="EMBL" id="LCHW01000002">
    <property type="protein sequence ID" value="KKT43177.1"/>
    <property type="molecule type" value="Genomic_DNA"/>
</dbReference>
<organism evidence="5 6">
    <name type="scientific">Candidatus Wolfebacteria bacterium GW2011_GWE2_44_13</name>
    <dbReference type="NCBI Taxonomy" id="1619017"/>
    <lineage>
        <taxon>Bacteria</taxon>
        <taxon>Candidatus Wolfeibacteriota</taxon>
    </lineage>
</organism>
<evidence type="ECO:0000259" key="4">
    <source>
        <dbReference type="Pfam" id="PF13458"/>
    </source>
</evidence>
<keyword evidence="3" id="KW-0472">Membrane</keyword>
<dbReference type="AlphaFoldDB" id="A0A0G1JGQ0"/>
<feature type="domain" description="Leucine-binding protein" evidence="4">
    <location>
        <begin position="50"/>
        <end position="370"/>
    </location>
</feature>
<keyword evidence="3" id="KW-1133">Transmembrane helix</keyword>
<dbReference type="Proteomes" id="UP000034051">
    <property type="component" value="Unassembled WGS sequence"/>
</dbReference>
<dbReference type="Pfam" id="PF13458">
    <property type="entry name" value="Peripla_BP_6"/>
    <property type="match status" value="1"/>
</dbReference>
<protein>
    <submittedName>
        <fullName evidence="5">Extracellular ligand-binding receptor</fullName>
    </submittedName>
</protein>
<reference evidence="5 6" key="1">
    <citation type="journal article" date="2015" name="Nature">
        <title>rRNA introns, odd ribosomes, and small enigmatic genomes across a large radiation of phyla.</title>
        <authorList>
            <person name="Brown C.T."/>
            <person name="Hug L.A."/>
            <person name="Thomas B.C."/>
            <person name="Sharon I."/>
            <person name="Castelle C.J."/>
            <person name="Singh A."/>
            <person name="Wilkins M.J."/>
            <person name="Williams K.H."/>
            <person name="Banfield J.F."/>
        </authorList>
    </citation>
    <scope>NUCLEOTIDE SEQUENCE [LARGE SCALE GENOMIC DNA]</scope>
</reference>
<keyword evidence="3" id="KW-0812">Transmembrane</keyword>
<dbReference type="InterPro" id="IPR051010">
    <property type="entry name" value="BCAA_transport"/>
</dbReference>
<dbReference type="PANTHER" id="PTHR30483">
    <property type="entry name" value="LEUCINE-SPECIFIC-BINDING PROTEIN"/>
    <property type="match status" value="1"/>
</dbReference>
<evidence type="ECO:0000256" key="2">
    <source>
        <dbReference type="ARBA" id="ARBA00022729"/>
    </source>
</evidence>
<proteinExistence type="inferred from homology"/>
<evidence type="ECO:0000313" key="6">
    <source>
        <dbReference type="Proteomes" id="UP000034051"/>
    </source>
</evidence>
<gene>
    <name evidence="5" type="ORF">UW32_C0002G0038</name>
</gene>
<evidence type="ECO:0000256" key="3">
    <source>
        <dbReference type="SAM" id="Phobius"/>
    </source>
</evidence>
<keyword evidence="5" id="KW-0675">Receptor</keyword>
<comment type="similarity">
    <text evidence="1">Belongs to the leucine-binding protein family.</text>
</comment>
<dbReference type="Gene3D" id="3.40.50.2300">
    <property type="match status" value="2"/>
</dbReference>
<accession>A0A0G1JGQ0</accession>
<evidence type="ECO:0000313" key="5">
    <source>
        <dbReference type="EMBL" id="KKT43177.1"/>
    </source>
</evidence>
<dbReference type="PATRIC" id="fig|1619017.3.peg.599"/>
<dbReference type="CDD" id="cd19984">
    <property type="entry name" value="PBP1_ABC_ligand_binding-like"/>
    <property type="match status" value="1"/>
</dbReference>
<dbReference type="InterPro" id="IPR028082">
    <property type="entry name" value="Peripla_BP_I"/>
</dbReference>
<dbReference type="SUPFAM" id="SSF53822">
    <property type="entry name" value="Periplasmic binding protein-like I"/>
    <property type="match status" value="1"/>
</dbReference>
<keyword evidence="2" id="KW-0732">Signal</keyword>